<dbReference type="InParanoid" id="K0KUP3"/>
<comment type="caution">
    <text evidence="1">The sequence shown here is derived from an EMBL/GenBank/DDBJ whole genome shotgun (WGS) entry which is preliminary data.</text>
</comment>
<protein>
    <submittedName>
        <fullName evidence="1">Uncharacterized protein</fullName>
    </submittedName>
</protein>
<dbReference type="EMBL" id="CAIF01000206">
    <property type="protein sequence ID" value="CCH45662.1"/>
    <property type="molecule type" value="Genomic_DNA"/>
</dbReference>
<reference evidence="1 2" key="1">
    <citation type="journal article" date="2012" name="Eukaryot. Cell">
        <title>Draft genome sequence of Wickerhamomyces ciferrii NRRL Y-1031 F-60-10.</title>
        <authorList>
            <person name="Schneider J."/>
            <person name="Andrea H."/>
            <person name="Blom J."/>
            <person name="Jaenicke S."/>
            <person name="Ruckert C."/>
            <person name="Schorsch C."/>
            <person name="Szczepanowski R."/>
            <person name="Farwick M."/>
            <person name="Goesmann A."/>
            <person name="Puhler A."/>
            <person name="Schaffer S."/>
            <person name="Tauch A."/>
            <person name="Kohler T."/>
            <person name="Brinkrolf K."/>
        </authorList>
    </citation>
    <scope>NUCLEOTIDE SEQUENCE [LARGE SCALE GENOMIC DNA]</scope>
    <source>
        <strain evidence="2">ATCC 14091 / BCRC 22168 / CBS 111 / JCM 3599 / NBRC 0793 / NRRL Y-1031 F-60-10</strain>
    </source>
</reference>
<keyword evidence="2" id="KW-1185">Reference proteome</keyword>
<dbReference type="AlphaFoldDB" id="K0KUP3"/>
<sequence>MSSVLSEIEAIEHERENFYQELLDQNVPKLIGKVVRLLLKIVSAEKLNNALKRWILPSGMDTKPNERDIFESLAGYYIYYIRFKINRLFVWKFKMFGYLLRFNTIKKFSNLSSKISNIASSNFKKLNVFDKIPLFKKLFNSGSDKMVKKPVTNFKSIFPIEIWGIIVDYGVDPANLVRVNRELCNTFAPIVYKSIHLDVVLSSLDPLKQKYSHYLKHGSTYPFQASNSYKIYELYENSSDYDYEFLDIVHEGKKNLILRSKVTNEYDLQIDTETRIIREFNKVKQFYENVLMNEESVLRNFIKEISGNVLVLDGLNSLIAPSNKFGEVLQSLSKVDSLNLVKFDGEQFDGFAFAPRYNEFIEEDKPFDGGECCGYEEESFEEFAVRKLLPENEFYEEFLYIAFYFDELKEYSNRRNLFNTNEVNTLKANDSIRKWNLNLPMLTYEQKSAAYHKGAEKMEIGSREFFTKSDTLDFLSGFLNVFSSKNFNKARDTSLLLTGISRVPNGQNDSDLTAEEMDDFGITRFKPYNILINGFKDEGENK</sequence>
<name>K0KUP3_WICCF</name>
<accession>K0KUP3</accession>
<gene>
    <name evidence="1" type="ORF">BN7_5247</name>
</gene>
<evidence type="ECO:0000313" key="2">
    <source>
        <dbReference type="Proteomes" id="UP000009328"/>
    </source>
</evidence>
<evidence type="ECO:0000313" key="1">
    <source>
        <dbReference type="EMBL" id="CCH45662.1"/>
    </source>
</evidence>
<dbReference type="HOGENOM" id="CLU_541017_0_0_1"/>
<dbReference type="Proteomes" id="UP000009328">
    <property type="component" value="Unassembled WGS sequence"/>
</dbReference>
<proteinExistence type="predicted"/>
<organism evidence="1 2">
    <name type="scientific">Wickerhamomyces ciferrii (strain ATCC 14091 / BCRC 22168 / CBS 111 / JCM 3599 / NBRC 0793 / NRRL Y-1031 F-60-10)</name>
    <name type="common">Yeast</name>
    <name type="synonym">Pichia ciferrii</name>
    <dbReference type="NCBI Taxonomy" id="1206466"/>
    <lineage>
        <taxon>Eukaryota</taxon>
        <taxon>Fungi</taxon>
        <taxon>Dikarya</taxon>
        <taxon>Ascomycota</taxon>
        <taxon>Saccharomycotina</taxon>
        <taxon>Saccharomycetes</taxon>
        <taxon>Phaffomycetales</taxon>
        <taxon>Wickerhamomycetaceae</taxon>
        <taxon>Wickerhamomyces</taxon>
    </lineage>
</organism>